<dbReference type="EMBL" id="JASCZI010127722">
    <property type="protein sequence ID" value="MED6166633.1"/>
    <property type="molecule type" value="Genomic_DNA"/>
</dbReference>
<evidence type="ECO:0000313" key="2">
    <source>
        <dbReference type="EMBL" id="MED6166633.1"/>
    </source>
</evidence>
<dbReference type="Proteomes" id="UP001341840">
    <property type="component" value="Unassembled WGS sequence"/>
</dbReference>
<proteinExistence type="predicted"/>
<keyword evidence="3" id="KW-1185">Reference proteome</keyword>
<accession>A0ABU6V2S9</accession>
<keyword evidence="1" id="KW-0472">Membrane</keyword>
<organism evidence="2 3">
    <name type="scientific">Stylosanthes scabra</name>
    <dbReference type="NCBI Taxonomy" id="79078"/>
    <lineage>
        <taxon>Eukaryota</taxon>
        <taxon>Viridiplantae</taxon>
        <taxon>Streptophyta</taxon>
        <taxon>Embryophyta</taxon>
        <taxon>Tracheophyta</taxon>
        <taxon>Spermatophyta</taxon>
        <taxon>Magnoliopsida</taxon>
        <taxon>eudicotyledons</taxon>
        <taxon>Gunneridae</taxon>
        <taxon>Pentapetalae</taxon>
        <taxon>rosids</taxon>
        <taxon>fabids</taxon>
        <taxon>Fabales</taxon>
        <taxon>Fabaceae</taxon>
        <taxon>Papilionoideae</taxon>
        <taxon>50 kb inversion clade</taxon>
        <taxon>dalbergioids sensu lato</taxon>
        <taxon>Dalbergieae</taxon>
        <taxon>Pterocarpus clade</taxon>
        <taxon>Stylosanthes</taxon>
    </lineage>
</organism>
<name>A0ABU6V2S9_9FABA</name>
<comment type="caution">
    <text evidence="2">The sequence shown here is derived from an EMBL/GenBank/DDBJ whole genome shotgun (WGS) entry which is preliminary data.</text>
</comment>
<protein>
    <submittedName>
        <fullName evidence="2">Uncharacterized protein</fullName>
    </submittedName>
</protein>
<evidence type="ECO:0000313" key="3">
    <source>
        <dbReference type="Proteomes" id="UP001341840"/>
    </source>
</evidence>
<gene>
    <name evidence="2" type="ORF">PIB30_111220</name>
</gene>
<feature type="transmembrane region" description="Helical" evidence="1">
    <location>
        <begin position="99"/>
        <end position="119"/>
    </location>
</feature>
<evidence type="ECO:0000256" key="1">
    <source>
        <dbReference type="SAM" id="Phobius"/>
    </source>
</evidence>
<keyword evidence="1" id="KW-0812">Transmembrane</keyword>
<keyword evidence="1" id="KW-1133">Transmembrane helix</keyword>
<reference evidence="2 3" key="1">
    <citation type="journal article" date="2023" name="Plants (Basel)">
        <title>Bridging the Gap: Combining Genomics and Transcriptomics Approaches to Understand Stylosanthes scabra, an Orphan Legume from the Brazilian Caatinga.</title>
        <authorList>
            <person name="Ferreira-Neto J.R.C."/>
            <person name="da Silva M.D."/>
            <person name="Binneck E."/>
            <person name="de Melo N.F."/>
            <person name="da Silva R.H."/>
            <person name="de Melo A.L.T.M."/>
            <person name="Pandolfi V."/>
            <person name="Bustamante F.O."/>
            <person name="Brasileiro-Vidal A.C."/>
            <person name="Benko-Iseppon A.M."/>
        </authorList>
    </citation>
    <scope>NUCLEOTIDE SEQUENCE [LARGE SCALE GENOMIC DNA]</scope>
    <source>
        <tissue evidence="2">Leaves</tissue>
    </source>
</reference>
<sequence length="121" mass="13920">MLCRIVGAMKLKPEKRRPTPAIKVADEARMLVVMAKLPIPDNGELNLHEIIKHPTKWKANITRCRNWIYGAAVIQLHPSRCWMPFLMSKLFISCGVKRWSLLWFHALFHISALYISSIVGV</sequence>